<sequence>MWKDRFRLVFLKGRQKKKKASRFSPVNKKCKLNHQERQERKFRHYASKSINSAGATTKKRRSKGKLLVLVDDKRWLLRWCPALRINSQIFAEAEITAGA</sequence>
<dbReference type="AlphaFoldDB" id="A0AAV4CKG0"/>
<organism evidence="1 2">
    <name type="scientific">Plakobranchus ocellatus</name>
    <dbReference type="NCBI Taxonomy" id="259542"/>
    <lineage>
        <taxon>Eukaryota</taxon>
        <taxon>Metazoa</taxon>
        <taxon>Spiralia</taxon>
        <taxon>Lophotrochozoa</taxon>
        <taxon>Mollusca</taxon>
        <taxon>Gastropoda</taxon>
        <taxon>Heterobranchia</taxon>
        <taxon>Euthyneura</taxon>
        <taxon>Panpulmonata</taxon>
        <taxon>Sacoglossa</taxon>
        <taxon>Placobranchoidea</taxon>
        <taxon>Plakobranchidae</taxon>
        <taxon>Plakobranchus</taxon>
    </lineage>
</organism>
<reference evidence="1 2" key="1">
    <citation type="journal article" date="2021" name="Elife">
        <title>Chloroplast acquisition without the gene transfer in kleptoplastic sea slugs, Plakobranchus ocellatus.</title>
        <authorList>
            <person name="Maeda T."/>
            <person name="Takahashi S."/>
            <person name="Yoshida T."/>
            <person name="Shimamura S."/>
            <person name="Takaki Y."/>
            <person name="Nagai Y."/>
            <person name="Toyoda A."/>
            <person name="Suzuki Y."/>
            <person name="Arimoto A."/>
            <person name="Ishii H."/>
            <person name="Satoh N."/>
            <person name="Nishiyama T."/>
            <person name="Hasebe M."/>
            <person name="Maruyama T."/>
            <person name="Minagawa J."/>
            <person name="Obokata J."/>
            <person name="Shigenobu S."/>
        </authorList>
    </citation>
    <scope>NUCLEOTIDE SEQUENCE [LARGE SCALE GENOMIC DNA]</scope>
</reference>
<evidence type="ECO:0000313" key="1">
    <source>
        <dbReference type="EMBL" id="GFO31862.1"/>
    </source>
</evidence>
<name>A0AAV4CKG0_9GAST</name>
<accession>A0AAV4CKG0</accession>
<dbReference type="EMBL" id="BLXT01006466">
    <property type="protein sequence ID" value="GFO31862.1"/>
    <property type="molecule type" value="Genomic_DNA"/>
</dbReference>
<comment type="caution">
    <text evidence="1">The sequence shown here is derived from an EMBL/GenBank/DDBJ whole genome shotgun (WGS) entry which is preliminary data.</text>
</comment>
<gene>
    <name evidence="1" type="ORF">PoB_005836700</name>
</gene>
<proteinExistence type="predicted"/>
<protein>
    <submittedName>
        <fullName evidence="1">Uncharacterized protein</fullName>
    </submittedName>
</protein>
<dbReference type="Proteomes" id="UP000735302">
    <property type="component" value="Unassembled WGS sequence"/>
</dbReference>
<keyword evidence="2" id="KW-1185">Reference proteome</keyword>
<evidence type="ECO:0000313" key="2">
    <source>
        <dbReference type="Proteomes" id="UP000735302"/>
    </source>
</evidence>